<name>A0A0U0WB82_MYCBE</name>
<dbReference type="Proteomes" id="UP000198875">
    <property type="component" value="Unassembled WGS sequence"/>
</dbReference>
<protein>
    <submittedName>
        <fullName evidence="1">Uncharacterized protein</fullName>
    </submittedName>
</protein>
<evidence type="ECO:0000313" key="1">
    <source>
        <dbReference type="EMBL" id="CPR11844.1"/>
    </source>
</evidence>
<organism evidence="1 2">
    <name type="scientific">Mycobacterium bohemicum DSM 44277</name>
    <dbReference type="NCBI Taxonomy" id="1236609"/>
    <lineage>
        <taxon>Bacteria</taxon>
        <taxon>Bacillati</taxon>
        <taxon>Actinomycetota</taxon>
        <taxon>Actinomycetes</taxon>
        <taxon>Mycobacteriales</taxon>
        <taxon>Mycobacteriaceae</taxon>
        <taxon>Mycobacterium</taxon>
    </lineage>
</organism>
<dbReference type="AlphaFoldDB" id="A0A0U0WB82"/>
<sequence length="198" mass="19485">MNGGAEQYLSTEVANAQQTLANAVSAPAQAAAANVTGVVSDTMGQTFNFGPFQVTETTGPGILSVIGTLNTPFGPVGALGLTGNYSPVVSGTGDLLGVSAQFNGGATLNTLLGPYPLFTQTGTGIVSVNGPAYVASTITSGPISIGASLLGNVSGGVPVPTGFTLTGFGLELYGAGGQFGLVPLFLNPGGYVNLQPTL</sequence>
<evidence type="ECO:0000313" key="2">
    <source>
        <dbReference type="Proteomes" id="UP000198875"/>
    </source>
</evidence>
<dbReference type="EMBL" id="CSTD01000003">
    <property type="protein sequence ID" value="CPR11844.1"/>
    <property type="molecule type" value="Genomic_DNA"/>
</dbReference>
<reference evidence="1 2" key="1">
    <citation type="submission" date="2015-03" db="EMBL/GenBank/DDBJ databases">
        <authorList>
            <person name="Murphy D."/>
        </authorList>
    </citation>
    <scope>NUCLEOTIDE SEQUENCE [LARGE SCALE GENOMIC DNA]</scope>
    <source>
        <strain evidence="1 2">DSM 44277</strain>
    </source>
</reference>
<accession>A0A0U0WB82</accession>
<gene>
    <name evidence="1" type="ORF">BN971_03134</name>
</gene>
<proteinExistence type="predicted"/>